<dbReference type="AlphaFoldDB" id="A0A929KWH4"/>
<dbReference type="EMBL" id="JADFFL010000005">
    <property type="protein sequence ID" value="MBE9662904.1"/>
    <property type="molecule type" value="Genomic_DNA"/>
</dbReference>
<evidence type="ECO:0000256" key="3">
    <source>
        <dbReference type="ARBA" id="ARBA00023284"/>
    </source>
</evidence>
<evidence type="ECO:0000313" key="6">
    <source>
        <dbReference type="EMBL" id="MBE9662904.1"/>
    </source>
</evidence>
<gene>
    <name evidence="6" type="ORF">IRJ16_13500</name>
</gene>
<keyword evidence="4" id="KW-0812">Transmembrane</keyword>
<dbReference type="InterPro" id="IPR036249">
    <property type="entry name" value="Thioredoxin-like_sf"/>
</dbReference>
<feature type="transmembrane region" description="Helical" evidence="4">
    <location>
        <begin position="27"/>
        <end position="48"/>
    </location>
</feature>
<dbReference type="PROSITE" id="PS51352">
    <property type="entry name" value="THIOREDOXIN_2"/>
    <property type="match status" value="1"/>
</dbReference>
<dbReference type="GO" id="GO:0016491">
    <property type="term" value="F:oxidoreductase activity"/>
    <property type="evidence" value="ECO:0007669"/>
    <property type="project" value="InterPro"/>
</dbReference>
<comment type="subcellular location">
    <subcellularLocation>
        <location evidence="1">Cell envelope</location>
    </subcellularLocation>
</comment>
<dbReference type="InterPro" id="IPR013740">
    <property type="entry name" value="Redoxin"/>
</dbReference>
<evidence type="ECO:0000313" key="7">
    <source>
        <dbReference type="Proteomes" id="UP000622475"/>
    </source>
</evidence>
<dbReference type="PROSITE" id="PS00194">
    <property type="entry name" value="THIOREDOXIN_1"/>
    <property type="match status" value="1"/>
</dbReference>
<dbReference type="GO" id="GO:0030313">
    <property type="term" value="C:cell envelope"/>
    <property type="evidence" value="ECO:0007669"/>
    <property type="project" value="UniProtKB-SubCell"/>
</dbReference>
<evidence type="ECO:0000259" key="5">
    <source>
        <dbReference type="PROSITE" id="PS51352"/>
    </source>
</evidence>
<keyword evidence="2" id="KW-0201">Cytochrome c-type biogenesis</keyword>
<dbReference type="InterPro" id="IPR013766">
    <property type="entry name" value="Thioredoxin_domain"/>
</dbReference>
<keyword evidence="7" id="KW-1185">Reference proteome</keyword>
<protein>
    <submittedName>
        <fullName evidence="6">TlpA family protein disulfide reductase</fullName>
    </submittedName>
</protein>
<evidence type="ECO:0000256" key="2">
    <source>
        <dbReference type="ARBA" id="ARBA00022748"/>
    </source>
</evidence>
<feature type="domain" description="Thioredoxin" evidence="5">
    <location>
        <begin position="143"/>
        <end position="279"/>
    </location>
</feature>
<proteinExistence type="predicted"/>
<name>A0A929KWH4_9SPHI</name>
<dbReference type="Gene3D" id="3.40.30.10">
    <property type="entry name" value="Glutaredoxin"/>
    <property type="match status" value="1"/>
</dbReference>
<keyword evidence="4" id="KW-0472">Membrane</keyword>
<dbReference type="PANTHER" id="PTHR42852:SF13">
    <property type="entry name" value="PROTEIN DIPZ"/>
    <property type="match status" value="1"/>
</dbReference>
<evidence type="ECO:0000256" key="1">
    <source>
        <dbReference type="ARBA" id="ARBA00004196"/>
    </source>
</evidence>
<reference evidence="6" key="1">
    <citation type="submission" date="2020-10" db="EMBL/GenBank/DDBJ databases">
        <title>Mucilaginibacter mali sp. nov., isolated from rhizosphere soil of apple orchard.</title>
        <authorList>
            <person name="Lee J.-S."/>
            <person name="Kim H.S."/>
            <person name="Kim J.-S."/>
        </authorList>
    </citation>
    <scope>NUCLEOTIDE SEQUENCE</scope>
    <source>
        <strain evidence="6">KCTC 22746</strain>
    </source>
</reference>
<keyword evidence="3" id="KW-0676">Redox-active center</keyword>
<dbReference type="GO" id="GO:0017004">
    <property type="term" value="P:cytochrome complex assembly"/>
    <property type="evidence" value="ECO:0007669"/>
    <property type="project" value="UniProtKB-KW"/>
</dbReference>
<sequence length="279" mass="31704">MKKTYFIITIIIISIVTEIIVSPVRAFSVIVSSVTGFCAFLALTYFLLKKYAPTQPAYLICLAVLTGLLALNLPIRIYSRSTDGTLLDFLTHVLGIAAGYFTFYRQKAVHKVNLSVSVLIVLFVYFYGYDRWLFKRNYGTFTGEAHFKAPTLNLLKDANGQTVTLAKNKVTVLDFWFIGCGACMAEFPQYQKLYDQYKDNKNVQFYSIDVPTMRDKGANPIAYLKSFGYTFPMLISLDKKVAEDMTITNYPTIFIIDAKGDIIYKGDIETVKQRLEKML</sequence>
<dbReference type="Pfam" id="PF08534">
    <property type="entry name" value="Redoxin"/>
    <property type="match status" value="1"/>
</dbReference>
<dbReference type="InterPro" id="IPR050553">
    <property type="entry name" value="Thioredoxin_ResA/DsbE_sf"/>
</dbReference>
<dbReference type="RefSeq" id="WP_194112144.1">
    <property type="nucleotide sequence ID" value="NZ_JADFFL010000005.1"/>
</dbReference>
<feature type="transmembrane region" description="Helical" evidence="4">
    <location>
        <begin position="112"/>
        <end position="129"/>
    </location>
</feature>
<keyword evidence="4" id="KW-1133">Transmembrane helix</keyword>
<dbReference type="PANTHER" id="PTHR42852">
    <property type="entry name" value="THIOL:DISULFIDE INTERCHANGE PROTEIN DSBE"/>
    <property type="match status" value="1"/>
</dbReference>
<dbReference type="CDD" id="cd02966">
    <property type="entry name" value="TlpA_like_family"/>
    <property type="match status" value="1"/>
</dbReference>
<comment type="caution">
    <text evidence="6">The sequence shown here is derived from an EMBL/GenBank/DDBJ whole genome shotgun (WGS) entry which is preliminary data.</text>
</comment>
<dbReference type="InterPro" id="IPR017937">
    <property type="entry name" value="Thioredoxin_CS"/>
</dbReference>
<dbReference type="SUPFAM" id="SSF52833">
    <property type="entry name" value="Thioredoxin-like"/>
    <property type="match status" value="1"/>
</dbReference>
<evidence type="ECO:0000256" key="4">
    <source>
        <dbReference type="SAM" id="Phobius"/>
    </source>
</evidence>
<accession>A0A929KWH4</accession>
<feature type="transmembrane region" description="Helical" evidence="4">
    <location>
        <begin position="84"/>
        <end position="103"/>
    </location>
</feature>
<feature type="transmembrane region" description="Helical" evidence="4">
    <location>
        <begin position="57"/>
        <end position="78"/>
    </location>
</feature>
<organism evidence="6 7">
    <name type="scientific">Mucilaginibacter myungsuensis</name>
    <dbReference type="NCBI Taxonomy" id="649104"/>
    <lineage>
        <taxon>Bacteria</taxon>
        <taxon>Pseudomonadati</taxon>
        <taxon>Bacteroidota</taxon>
        <taxon>Sphingobacteriia</taxon>
        <taxon>Sphingobacteriales</taxon>
        <taxon>Sphingobacteriaceae</taxon>
        <taxon>Mucilaginibacter</taxon>
    </lineage>
</organism>
<dbReference type="Proteomes" id="UP000622475">
    <property type="component" value="Unassembled WGS sequence"/>
</dbReference>
<feature type="transmembrane region" description="Helical" evidence="4">
    <location>
        <begin position="5"/>
        <end position="21"/>
    </location>
</feature>